<sequence>MFTLNVPAYGSLTITHCVTDYTGTLSVDGRVVPGVRDGLRELAKLVEVHVLTSDTFGTARQELADTPCTLHILTGENHTGQKETYVQRLGAEQVIALGNGNNDRLMLQAARIGVAVMLAEGCAAQALNAADILVFSPLDAFNLLLSPNRLKAVLRS</sequence>
<dbReference type="InterPro" id="IPR023214">
    <property type="entry name" value="HAD_sf"/>
</dbReference>
<keyword evidence="2" id="KW-1185">Reference proteome</keyword>
<evidence type="ECO:0000313" key="1">
    <source>
        <dbReference type="EMBL" id="BDD88430.1"/>
    </source>
</evidence>
<proteinExistence type="predicted"/>
<dbReference type="SUPFAM" id="SSF56784">
    <property type="entry name" value="HAD-like"/>
    <property type="match status" value="1"/>
</dbReference>
<protein>
    <recommendedName>
        <fullName evidence="3">ATPase P</fullName>
    </recommendedName>
</protein>
<organism evidence="1 2">
    <name type="scientific">Desulfofustis limnaeus</name>
    <dbReference type="NCBI Taxonomy" id="2740163"/>
    <lineage>
        <taxon>Bacteria</taxon>
        <taxon>Pseudomonadati</taxon>
        <taxon>Thermodesulfobacteriota</taxon>
        <taxon>Desulfobulbia</taxon>
        <taxon>Desulfobulbales</taxon>
        <taxon>Desulfocapsaceae</taxon>
        <taxon>Desulfofustis</taxon>
    </lineage>
</organism>
<dbReference type="Gene3D" id="3.40.50.1000">
    <property type="entry name" value="HAD superfamily/HAD-like"/>
    <property type="match status" value="1"/>
</dbReference>
<dbReference type="Pfam" id="PF08282">
    <property type="entry name" value="Hydrolase_3"/>
    <property type="match status" value="1"/>
</dbReference>
<name>A0ABN6M6I5_9BACT</name>
<evidence type="ECO:0008006" key="3">
    <source>
        <dbReference type="Google" id="ProtNLM"/>
    </source>
</evidence>
<dbReference type="EMBL" id="AP025516">
    <property type="protein sequence ID" value="BDD88430.1"/>
    <property type="molecule type" value="Genomic_DNA"/>
</dbReference>
<evidence type="ECO:0000313" key="2">
    <source>
        <dbReference type="Proteomes" id="UP000830055"/>
    </source>
</evidence>
<dbReference type="InterPro" id="IPR036412">
    <property type="entry name" value="HAD-like_sf"/>
</dbReference>
<reference evidence="1 2" key="1">
    <citation type="submission" date="2022-01" db="EMBL/GenBank/DDBJ databases">
        <title>Desulfofustis limnae sp. nov., a novel mesophilic sulfate-reducing bacterium isolated from marsh soil.</title>
        <authorList>
            <person name="Watanabe M."/>
            <person name="Takahashi A."/>
            <person name="Kojima H."/>
            <person name="Fukui M."/>
        </authorList>
    </citation>
    <scope>NUCLEOTIDE SEQUENCE [LARGE SCALE GENOMIC DNA]</scope>
    <source>
        <strain evidence="1 2">PPLL</strain>
    </source>
</reference>
<dbReference type="RefSeq" id="WP_284151798.1">
    <property type="nucleotide sequence ID" value="NZ_AP025516.1"/>
</dbReference>
<dbReference type="Proteomes" id="UP000830055">
    <property type="component" value="Chromosome"/>
</dbReference>
<gene>
    <name evidence="1" type="ORF">DPPLL_27950</name>
</gene>
<accession>A0ABN6M6I5</accession>